<evidence type="ECO:0000256" key="1">
    <source>
        <dbReference type="SAM" id="Phobius"/>
    </source>
</evidence>
<evidence type="ECO:0000313" key="2">
    <source>
        <dbReference type="EMBL" id="KKQ35734.1"/>
    </source>
</evidence>
<dbReference type="PANTHER" id="PTHR34387">
    <property type="entry name" value="SLR1258 PROTEIN"/>
    <property type="match status" value="1"/>
</dbReference>
<feature type="transmembrane region" description="Helical" evidence="1">
    <location>
        <begin position="7"/>
        <end position="30"/>
    </location>
</feature>
<organism evidence="2 3">
    <name type="scientific">Candidatus Nomurabacteria bacterium GW2011_GWB1_37_5</name>
    <dbReference type="NCBI Taxonomy" id="1618742"/>
    <lineage>
        <taxon>Bacteria</taxon>
        <taxon>Candidatus Nomuraibacteriota</taxon>
    </lineage>
</organism>
<dbReference type="Pfam" id="PF04402">
    <property type="entry name" value="SIMPL"/>
    <property type="match status" value="1"/>
</dbReference>
<dbReference type="InterPro" id="IPR007497">
    <property type="entry name" value="SIMPL/DUF541"/>
</dbReference>
<evidence type="ECO:0008006" key="4">
    <source>
        <dbReference type="Google" id="ProtNLM"/>
    </source>
</evidence>
<dbReference type="Gene3D" id="3.30.110.170">
    <property type="entry name" value="Protein of unknown function (DUF541), domain 1"/>
    <property type="match status" value="1"/>
</dbReference>
<evidence type="ECO:0000313" key="3">
    <source>
        <dbReference type="Proteomes" id="UP000033876"/>
    </source>
</evidence>
<reference evidence="2 3" key="1">
    <citation type="journal article" date="2015" name="Nature">
        <title>rRNA introns, odd ribosomes, and small enigmatic genomes across a large radiation of phyla.</title>
        <authorList>
            <person name="Brown C.T."/>
            <person name="Hug L.A."/>
            <person name="Thomas B.C."/>
            <person name="Sharon I."/>
            <person name="Castelle C.J."/>
            <person name="Singh A."/>
            <person name="Wilkins M.J."/>
            <person name="Williams K.H."/>
            <person name="Banfield J.F."/>
        </authorList>
    </citation>
    <scope>NUCLEOTIDE SEQUENCE [LARGE SCALE GENOMIC DNA]</scope>
</reference>
<proteinExistence type="predicted"/>
<sequence length="239" mass="26570">MQQKQNYIYLGTILGISLIITGSIFGYALYKSRVSDTLSVTGSAKQKITSDTAKWTATFNRTVPQDSLKSGYSMMKADELVIMDFFKTNGVLEENINFLPIYLEDQSRYNPQAPKEYYLSRTVQVNLNDVKKITDLANNFQPIVDKGVTFSTQSLEYFYSKLPELRVALLSDAVKDAKTRASKIAEGTGKSLGVIKSASVGVVQVMPLNSVDVSDYGAYDTSSIEKEVMVTVKTAFRLR</sequence>
<dbReference type="Gene3D" id="3.30.70.2970">
    <property type="entry name" value="Protein of unknown function (DUF541), domain 2"/>
    <property type="match status" value="1"/>
</dbReference>
<keyword evidence="1" id="KW-1133">Transmembrane helix</keyword>
<keyword evidence="1" id="KW-0472">Membrane</keyword>
<dbReference type="PROSITE" id="PS00430">
    <property type="entry name" value="TONB_DEPENDENT_REC_1"/>
    <property type="match status" value="1"/>
</dbReference>
<dbReference type="EMBL" id="LBTF01000006">
    <property type="protein sequence ID" value="KKQ35734.1"/>
    <property type="molecule type" value="Genomic_DNA"/>
</dbReference>
<dbReference type="PANTHER" id="PTHR34387:SF2">
    <property type="entry name" value="SLR1258 PROTEIN"/>
    <property type="match status" value="1"/>
</dbReference>
<accession>A0A0G0JG28</accession>
<protein>
    <recommendedName>
        <fullName evidence="4">SIMPL domain-containing protein</fullName>
    </recommendedName>
</protein>
<dbReference type="InterPro" id="IPR010916">
    <property type="entry name" value="TonB_box_CS"/>
</dbReference>
<dbReference type="Proteomes" id="UP000033876">
    <property type="component" value="Unassembled WGS sequence"/>
</dbReference>
<dbReference type="InterPro" id="IPR052022">
    <property type="entry name" value="26kDa_periplasmic_antigen"/>
</dbReference>
<dbReference type="GO" id="GO:0006974">
    <property type="term" value="P:DNA damage response"/>
    <property type="evidence" value="ECO:0007669"/>
    <property type="project" value="TreeGrafter"/>
</dbReference>
<keyword evidence="1" id="KW-0812">Transmembrane</keyword>
<dbReference type="AlphaFoldDB" id="A0A0G0JG28"/>
<comment type="caution">
    <text evidence="2">The sequence shown here is derived from an EMBL/GenBank/DDBJ whole genome shotgun (WGS) entry which is preliminary data.</text>
</comment>
<gene>
    <name evidence="2" type="ORF">US50_C0006G0007</name>
</gene>
<name>A0A0G0JG28_9BACT</name>